<feature type="chain" id="PRO_5043478252" description="Carboxylic ester hydrolase" evidence="1">
    <location>
        <begin position="19"/>
        <end position="320"/>
    </location>
</feature>
<dbReference type="Proteomes" id="UP001369815">
    <property type="component" value="Unassembled WGS sequence"/>
</dbReference>
<evidence type="ECO:0000256" key="1">
    <source>
        <dbReference type="SAM" id="SignalP"/>
    </source>
</evidence>
<dbReference type="InterPro" id="IPR029058">
    <property type="entry name" value="AB_hydrolase_fold"/>
</dbReference>
<dbReference type="SUPFAM" id="SSF53474">
    <property type="entry name" value="alpha/beta-Hydrolases"/>
    <property type="match status" value="1"/>
</dbReference>
<proteinExistence type="predicted"/>
<evidence type="ECO:0000313" key="3">
    <source>
        <dbReference type="Proteomes" id="UP001369815"/>
    </source>
</evidence>
<comment type="caution">
    <text evidence="2">The sequence shown here is derived from an EMBL/GenBank/DDBJ whole genome shotgun (WGS) entry which is preliminary data.</text>
</comment>
<keyword evidence="1" id="KW-0732">Signal</keyword>
<dbReference type="AlphaFoldDB" id="A0AAX6MQV4"/>
<evidence type="ECO:0008006" key="4">
    <source>
        <dbReference type="Google" id="ProtNLM"/>
    </source>
</evidence>
<name>A0AAX6MQV4_9PEZI</name>
<sequence length="320" mass="35176">MRSKLLLSSFLGLNGALAASGVPVGMEDALTTANMPSEFLEDVYFVDHVPLMALQADPRISYALYIPKAHYNPDPSKSETPKKLPLLVYIHGTGRNTVAIYDELVPFADSAPCAILSPLFPAGMDGPNDLDSYKELKSDSLRSDQALLQVFDQVAYRWPGLEMEKVYMMGFSGGGQFAHRFMYLYPEKLAAISIGAPGRPTFIDDTQDWPIGTKDVKTVFDKTVQPNVIGKLPIQLVVGGNDTEIHGDEAFWEWKKNVLGSGGLPPMNETRLESIKELRASWEKLGIKTQFDVVDGVAHNEKGVREAVLGFLGPQLKKSS</sequence>
<organism evidence="2 3">
    <name type="scientific">Daldinia eschscholtzii</name>
    <dbReference type="NCBI Taxonomy" id="292717"/>
    <lineage>
        <taxon>Eukaryota</taxon>
        <taxon>Fungi</taxon>
        <taxon>Dikarya</taxon>
        <taxon>Ascomycota</taxon>
        <taxon>Pezizomycotina</taxon>
        <taxon>Sordariomycetes</taxon>
        <taxon>Xylariomycetidae</taxon>
        <taxon>Xylariales</taxon>
        <taxon>Hypoxylaceae</taxon>
        <taxon>Daldinia</taxon>
    </lineage>
</organism>
<feature type="signal peptide" evidence="1">
    <location>
        <begin position="1"/>
        <end position="18"/>
    </location>
</feature>
<dbReference type="EMBL" id="JBANMG010000003">
    <property type="protein sequence ID" value="KAK6954884.1"/>
    <property type="molecule type" value="Genomic_DNA"/>
</dbReference>
<evidence type="ECO:0000313" key="2">
    <source>
        <dbReference type="EMBL" id="KAK6954884.1"/>
    </source>
</evidence>
<gene>
    <name evidence="2" type="ORF">Daesc_002512</name>
</gene>
<protein>
    <recommendedName>
        <fullName evidence="4">Carboxylic ester hydrolase</fullName>
    </recommendedName>
</protein>
<reference evidence="2 3" key="1">
    <citation type="journal article" date="2024" name="Front Chem Biol">
        <title>Unveiling the potential of Daldinia eschscholtzii MFLUCC 19-0629 through bioactivity and bioinformatics studies for enhanced sustainable agriculture production.</title>
        <authorList>
            <person name="Brooks S."/>
            <person name="Weaver J.A."/>
            <person name="Klomchit A."/>
            <person name="Alharthi S.A."/>
            <person name="Onlamun T."/>
            <person name="Nurani R."/>
            <person name="Vong T.K."/>
            <person name="Alberti F."/>
            <person name="Greco C."/>
        </authorList>
    </citation>
    <scope>NUCLEOTIDE SEQUENCE [LARGE SCALE GENOMIC DNA]</scope>
    <source>
        <strain evidence="2">MFLUCC 19-0629</strain>
    </source>
</reference>
<accession>A0AAX6MQV4</accession>
<keyword evidence="3" id="KW-1185">Reference proteome</keyword>
<dbReference type="Gene3D" id="3.40.50.1820">
    <property type="entry name" value="alpha/beta hydrolase"/>
    <property type="match status" value="1"/>
</dbReference>